<comment type="caution">
    <text evidence="1">The sequence shown here is derived from an EMBL/GenBank/DDBJ whole genome shotgun (WGS) entry which is preliminary data.</text>
</comment>
<dbReference type="InterPro" id="IPR047763">
    <property type="entry name" value="PG_bind_dom_phiBT1-type"/>
</dbReference>
<evidence type="ECO:0000313" key="2">
    <source>
        <dbReference type="Proteomes" id="UP000460558"/>
    </source>
</evidence>
<dbReference type="InterPro" id="IPR002502">
    <property type="entry name" value="Amidase_domain"/>
</dbReference>
<gene>
    <name evidence="1" type="ORF">FFZ77_25825</name>
</gene>
<dbReference type="CDD" id="cd06583">
    <property type="entry name" value="PGRP"/>
    <property type="match status" value="1"/>
</dbReference>
<dbReference type="PANTHER" id="PTHR11022:SF41">
    <property type="entry name" value="PEPTIDOGLYCAN-RECOGNITION PROTEIN LC-RELATED"/>
    <property type="match status" value="1"/>
</dbReference>
<dbReference type="SUPFAM" id="SSF55846">
    <property type="entry name" value="N-acetylmuramoyl-L-alanine amidase-like"/>
    <property type="match status" value="1"/>
</dbReference>
<name>A0ABW9P0P4_9ACTN</name>
<dbReference type="Gene3D" id="3.40.80.10">
    <property type="entry name" value="Peptidoglycan recognition protein-like"/>
    <property type="match status" value="1"/>
</dbReference>
<reference evidence="1 2" key="1">
    <citation type="submission" date="2019-06" db="EMBL/GenBank/DDBJ databases">
        <title>Comparative genomics and metabolomics analyses of clavulanic acid producing Streptomyces species provides insight into specialized metabolism and evolution of beta-lactam biosynthetic gene clusters.</title>
        <authorList>
            <person name="Moore M.A."/>
            <person name="Cruz-Morales P."/>
            <person name="Barona Gomez F."/>
            <person name="Kapil T."/>
        </authorList>
    </citation>
    <scope>NUCLEOTIDE SEQUENCE [LARGE SCALE GENOMIC DNA]</scope>
    <source>
        <strain evidence="1 2">T-272</strain>
    </source>
</reference>
<accession>A0ABW9P0P4</accession>
<dbReference type="Proteomes" id="UP000460558">
    <property type="component" value="Unassembled WGS sequence"/>
</dbReference>
<evidence type="ECO:0000313" key="1">
    <source>
        <dbReference type="EMBL" id="MQS38884.1"/>
    </source>
</evidence>
<sequence>MRKLQNDHMDGNGWADFGYNLAVCEHGYVFEGRGKNAQNAANGNTTLNRNHFAVLALVGNSGHVSPTVDQVAGLKDAIAYLRANGAGREIKGHKDGYATLCPGGPLYKMLKAGELEPTKPPTPPVAYEPFPGDAWFRKKPNSAVVTAMGKRLVAVKCSAYTDGPGPKWTNADRESFRKWQRKLGDSPEFCDGWPGKRQWDALKVPKV</sequence>
<organism evidence="1 2">
    <name type="scientific">Streptomyces katsurahamanus</name>
    <dbReference type="NCBI Taxonomy" id="2577098"/>
    <lineage>
        <taxon>Bacteria</taxon>
        <taxon>Bacillati</taxon>
        <taxon>Actinomycetota</taxon>
        <taxon>Actinomycetes</taxon>
        <taxon>Kitasatosporales</taxon>
        <taxon>Streptomycetaceae</taxon>
        <taxon>Streptomyces</taxon>
    </lineage>
</organism>
<dbReference type="InterPro" id="IPR015510">
    <property type="entry name" value="PGRP"/>
</dbReference>
<dbReference type="InterPro" id="IPR036505">
    <property type="entry name" value="Amidase/PGRP_sf"/>
</dbReference>
<keyword evidence="2" id="KW-1185">Reference proteome</keyword>
<dbReference type="NCBIfam" id="NF038080">
    <property type="entry name" value="PG_bind_siph"/>
    <property type="match status" value="1"/>
</dbReference>
<dbReference type="PANTHER" id="PTHR11022">
    <property type="entry name" value="PEPTIDOGLYCAN RECOGNITION PROTEIN"/>
    <property type="match status" value="1"/>
</dbReference>
<protein>
    <submittedName>
        <fullName evidence="1">N-acetylmuramoyl-L-alanine amidase</fullName>
    </submittedName>
</protein>
<proteinExistence type="predicted"/>
<dbReference type="EMBL" id="VDEQ01000299">
    <property type="protein sequence ID" value="MQS38884.1"/>
    <property type="molecule type" value="Genomic_DNA"/>
</dbReference>